<sequence>MSNFAEYYGLVEEEGEDGSGTGGSSRRVSSPREVETHETETTSLLPTTIIRFVKVMEGATDMLVSCNLRVADGLQLVVDRFLTKMPEERYTPGGSETTYLGQIEDVVKDAVLQWRFFALSERFSVLPSCHFFSAVEELMAYGAGVASTESSTLRFRNFSLSRVSHAVFPFLVERLVGVFEPFSPICLLKRPNAPPLHIAGFPWRWVEQMQRDLQAEQTEVYLTCGYRVRI</sequence>
<accession>K2N404</accession>
<comment type="caution">
    <text evidence="2">The sequence shown here is derived from an EMBL/GenBank/DDBJ whole genome shotgun (WGS) entry which is preliminary data.</text>
</comment>
<reference evidence="2 3" key="1">
    <citation type="journal article" date="2012" name="BMC Genomics">
        <title>Comparative genomic analysis of human infective Trypanosoma cruzi lineages with the bat-restricted subspecies T. cruzi marinkellei.</title>
        <authorList>
            <person name="Franzen O."/>
            <person name="Talavera-Lopez C."/>
            <person name="Ochaya S."/>
            <person name="Butler C.E."/>
            <person name="Messenger L.A."/>
            <person name="Lewis M.D."/>
            <person name="Llewellyn M.S."/>
            <person name="Marinkelle C.J."/>
            <person name="Tyler K.M."/>
            <person name="Miles M.A."/>
            <person name="Andersson B."/>
        </authorList>
    </citation>
    <scope>NUCLEOTIDE SEQUENCE [LARGE SCALE GENOMIC DNA]</scope>
    <source>
        <strain evidence="2 3">B7</strain>
    </source>
</reference>
<feature type="region of interest" description="Disordered" evidence="1">
    <location>
        <begin position="11"/>
        <end position="41"/>
    </location>
</feature>
<dbReference type="OrthoDB" id="10512914at2759"/>
<feature type="non-terminal residue" evidence="2">
    <location>
        <position position="230"/>
    </location>
</feature>
<name>K2N404_TRYCR</name>
<gene>
    <name evidence="2" type="ORF">MOQ_003541</name>
</gene>
<evidence type="ECO:0000256" key="1">
    <source>
        <dbReference type="SAM" id="MobiDB-lite"/>
    </source>
</evidence>
<protein>
    <submittedName>
        <fullName evidence="2">Uncharacterized protein</fullName>
    </submittedName>
</protein>
<evidence type="ECO:0000313" key="3">
    <source>
        <dbReference type="Proteomes" id="UP000007350"/>
    </source>
</evidence>
<proteinExistence type="predicted"/>
<evidence type="ECO:0000313" key="2">
    <source>
        <dbReference type="EMBL" id="EKF32604.1"/>
    </source>
</evidence>
<feature type="compositionally biased region" description="Basic and acidic residues" evidence="1">
    <location>
        <begin position="30"/>
        <end position="40"/>
    </location>
</feature>
<dbReference type="AlphaFoldDB" id="K2N404"/>
<dbReference type="EMBL" id="AHKC01009728">
    <property type="protein sequence ID" value="EKF32604.1"/>
    <property type="molecule type" value="Genomic_DNA"/>
</dbReference>
<keyword evidence="3" id="KW-1185">Reference proteome</keyword>
<organism evidence="2 3">
    <name type="scientific">Trypanosoma cruzi marinkellei</name>
    <dbReference type="NCBI Taxonomy" id="85056"/>
    <lineage>
        <taxon>Eukaryota</taxon>
        <taxon>Discoba</taxon>
        <taxon>Euglenozoa</taxon>
        <taxon>Kinetoplastea</taxon>
        <taxon>Metakinetoplastina</taxon>
        <taxon>Trypanosomatida</taxon>
        <taxon>Trypanosomatidae</taxon>
        <taxon>Trypanosoma</taxon>
        <taxon>Schizotrypanum</taxon>
    </lineage>
</organism>
<dbReference type="Proteomes" id="UP000007350">
    <property type="component" value="Unassembled WGS sequence"/>
</dbReference>